<evidence type="ECO:0000313" key="4">
    <source>
        <dbReference type="Proteomes" id="UP000319882"/>
    </source>
</evidence>
<evidence type="ECO:0000256" key="1">
    <source>
        <dbReference type="SAM" id="MobiDB-lite"/>
    </source>
</evidence>
<dbReference type="GO" id="GO:0016787">
    <property type="term" value="F:hydrolase activity"/>
    <property type="evidence" value="ECO:0007669"/>
    <property type="project" value="UniProtKB-KW"/>
</dbReference>
<name>A0A515MKH4_9CAUD</name>
<evidence type="ECO:0000259" key="2">
    <source>
        <dbReference type="Pfam" id="PF04447"/>
    </source>
</evidence>
<dbReference type="EMBL" id="MK967393">
    <property type="protein sequence ID" value="QDM57124.1"/>
    <property type="molecule type" value="Genomic_DNA"/>
</dbReference>
<dbReference type="KEGG" id="vg:55618872"/>
<sequence length="109" mass="12548">MSENVIDAAHLARQREWSHNTFGPGLRTDGNLDHIAKEAEEVRADPTDLKEWVDIILLALDGAWRTGAEPQQIIDAIIEKQERNTARTWPDRRTVDRNKAIEHQREESL</sequence>
<keyword evidence="3" id="KW-0378">Hydrolase</keyword>
<dbReference type="RefSeq" id="YP_009848451.1">
    <property type="nucleotide sequence ID" value="NC_048784.1"/>
</dbReference>
<dbReference type="InterPro" id="IPR007538">
    <property type="entry name" value="dATP/dGTP_dipphydrolase_MazZ"/>
</dbReference>
<evidence type="ECO:0000313" key="3">
    <source>
        <dbReference type="EMBL" id="QDM57124.1"/>
    </source>
</evidence>
<dbReference type="GeneID" id="55618872"/>
<feature type="region of interest" description="Disordered" evidence="1">
    <location>
        <begin position="88"/>
        <end position="109"/>
    </location>
</feature>
<accession>A0A515MKH4</accession>
<organism evidence="3 4">
    <name type="scientific">Rhodococcus phage Whack</name>
    <dbReference type="NCBI Taxonomy" id="2591132"/>
    <lineage>
        <taxon>Viruses</taxon>
        <taxon>Duplodnaviria</taxon>
        <taxon>Heunggongvirae</taxon>
        <taxon>Uroviricota</taxon>
        <taxon>Caudoviricetes</taxon>
        <taxon>Whackvirus</taxon>
        <taxon>Whackvirus whack</taxon>
    </lineage>
</organism>
<dbReference type="Pfam" id="PF04447">
    <property type="entry name" value="dATP-dGTP_PPHyd"/>
    <property type="match status" value="1"/>
</dbReference>
<gene>
    <name evidence="3" type="primary">61</name>
    <name evidence="3" type="ORF">SEA_WHACK_61</name>
</gene>
<keyword evidence="4" id="KW-1185">Reference proteome</keyword>
<feature type="domain" description="dATP/dGTP diphosphohydrolase MazZ" evidence="2">
    <location>
        <begin position="14"/>
        <end position="106"/>
    </location>
</feature>
<proteinExistence type="predicted"/>
<dbReference type="Proteomes" id="UP000319882">
    <property type="component" value="Segment"/>
</dbReference>
<reference evidence="3 4" key="1">
    <citation type="submission" date="2019-05" db="EMBL/GenBank/DDBJ databases">
        <authorList>
            <person name="Beaulieu J."/>
            <person name="Cox M."/>
            <person name="Nazim E."/>
            <person name="Robinson Z."/>
            <person name="Molloy S.D."/>
            <person name="Garlena R.A."/>
            <person name="Russell D.A."/>
            <person name="Pope W.H."/>
            <person name="Jacobs-Sera D."/>
            <person name="Hatfull G.F."/>
        </authorList>
    </citation>
    <scope>NUCLEOTIDE SEQUENCE [LARGE SCALE GENOMIC DNA]</scope>
</reference>
<protein>
    <submittedName>
        <fullName evidence="3">Nucleotide pyrophosphohydrolase</fullName>
    </submittedName>
</protein>